<dbReference type="RefSeq" id="WP_285189712.1">
    <property type="nucleotide sequence ID" value="NZ_CP126981.1"/>
</dbReference>
<sequence length="389" mass="40876">MKRLITSVVLGGAAAATSLSIGTAFADVGAEGVTVPDPFGFSFDPLAGSDFSYTAGNALQSIAYANDQTIDFNAGSLAAPVEQFFQQYVTVNGQPIGDDFTATLQGDIINKLQDGLGSQQQILLPAIEGTNIESGVIGIHDFGGGYGYAYIDMVGPGFTSLNSNGVDHAVGAFLVTPSGILDVSHVENGQDYGGLAYLESQLFDFSNPPENPFGIAVTPDTADFTYQTAGVFGNTAYGTQDVTFNADNLEPFAQKFFEDNVLVDGQAFGQDSVLDVSKANIIDTLSYTGIGNGFSAQQLFLPEIDGTNIDSGVITTQLLGGDFSYSSIDLDLTGSSSDAIGAWLQTPFGDYDVSPWASLAAQMFDPNYFDIGAAFPADNLIPPTFDFLF</sequence>
<evidence type="ECO:0000256" key="1">
    <source>
        <dbReference type="SAM" id="SignalP"/>
    </source>
</evidence>
<evidence type="ECO:0000313" key="3">
    <source>
        <dbReference type="Proteomes" id="UP001236585"/>
    </source>
</evidence>
<gene>
    <name evidence="2" type="ORF">PT015_06565</name>
</gene>
<reference evidence="2 3" key="1">
    <citation type="journal article" date="2023" name="Microbiol. Resour. Announc.">
        <title>Complete Genome Sequence of Mycobacterium wuenschmanii, a novel Nontuberculous Mycobacterium Isolated from a captive population of Amazon Milk Frogs.</title>
        <authorList>
            <person name="Hicks J."/>
            <person name="Zeineldin M."/>
            <person name="Ward H."/>
            <person name="Wuenschmann A."/>
            <person name="Camp P."/>
            <person name="Farrell D."/>
            <person name="Lehman K."/>
            <person name="Thacker T."/>
            <person name="Cuthbert E."/>
        </authorList>
    </citation>
    <scope>NUCLEOTIDE SEQUENCE [LARGE SCALE GENOMIC DNA]</scope>
    <source>
        <strain evidence="2 3">Wuenschmanii</strain>
    </source>
</reference>
<protein>
    <recommendedName>
        <fullName evidence="4">PE-PGRS family protein</fullName>
    </recommendedName>
</protein>
<organism evidence="2 3">
    <name type="scientific">Candidatus Mycobacterium wuenschmannii</name>
    <dbReference type="NCBI Taxonomy" id="3027808"/>
    <lineage>
        <taxon>Bacteria</taxon>
        <taxon>Bacillati</taxon>
        <taxon>Actinomycetota</taxon>
        <taxon>Actinomycetes</taxon>
        <taxon>Mycobacteriales</taxon>
        <taxon>Mycobacteriaceae</taxon>
        <taxon>Mycobacterium</taxon>
    </lineage>
</organism>
<name>A0ABY8VZQ7_9MYCO</name>
<proteinExistence type="predicted"/>
<feature type="chain" id="PRO_5046251660" description="PE-PGRS family protein" evidence="1">
    <location>
        <begin position="27"/>
        <end position="389"/>
    </location>
</feature>
<keyword evidence="3" id="KW-1185">Reference proteome</keyword>
<evidence type="ECO:0008006" key="4">
    <source>
        <dbReference type="Google" id="ProtNLM"/>
    </source>
</evidence>
<feature type="signal peptide" evidence="1">
    <location>
        <begin position="1"/>
        <end position="26"/>
    </location>
</feature>
<dbReference type="EMBL" id="CP126981">
    <property type="protein sequence ID" value="WIM89119.1"/>
    <property type="molecule type" value="Genomic_DNA"/>
</dbReference>
<dbReference type="Proteomes" id="UP001236585">
    <property type="component" value="Chromosome"/>
</dbReference>
<evidence type="ECO:0000313" key="2">
    <source>
        <dbReference type="EMBL" id="WIM89119.1"/>
    </source>
</evidence>
<accession>A0ABY8VZQ7</accession>
<keyword evidence="1" id="KW-0732">Signal</keyword>